<keyword evidence="3" id="KW-1185">Reference proteome</keyword>
<dbReference type="EMBL" id="FNOB01000013">
    <property type="protein sequence ID" value="SDX27734.1"/>
    <property type="molecule type" value="Genomic_DNA"/>
</dbReference>
<proteinExistence type="predicted"/>
<name>A0A1H3AEY4_9RHOB</name>
<feature type="compositionally biased region" description="Basic and acidic residues" evidence="1">
    <location>
        <begin position="34"/>
        <end position="45"/>
    </location>
</feature>
<comment type="caution">
    <text evidence="2">The sequence shown here is derived from an EMBL/GenBank/DDBJ whole genome shotgun (WGS) entry which is preliminary data.</text>
</comment>
<reference evidence="2 3" key="1">
    <citation type="submission" date="2016-10" db="EMBL/GenBank/DDBJ databases">
        <authorList>
            <person name="Varghese N."/>
            <person name="Submissions S."/>
        </authorList>
    </citation>
    <scope>NUCLEOTIDE SEQUENCE [LARGE SCALE GENOMIC DNA]</scope>
    <source>
        <strain evidence="2 3">DSM 24802</strain>
    </source>
</reference>
<dbReference type="Proteomes" id="UP000199541">
    <property type="component" value="Unassembled WGS sequence"/>
</dbReference>
<evidence type="ECO:0000256" key="1">
    <source>
        <dbReference type="SAM" id="MobiDB-lite"/>
    </source>
</evidence>
<gene>
    <name evidence="2" type="ORF">SAMN05444006_1132</name>
</gene>
<sequence length="241" mass="27119">MHPDAKTTTAITEAWASRARRCLSRQRRNHAQKTKRDQSQNHRETYLTQRLPKDRQRVLDGLPHTRINIATMPVLCGKEIRLAFRFIQQVRLDKAAAVTALSGVPGFWRAVPIKDLVVMLCMFMGNLPSSRDRQMYRSIPWARCLRSLINPENDMIRVSSTARRTELQRLGASPSSAQIDFCRAAHASIATALSPETSAQSQQEKHRIRRGCGAKPATRAQYPRVDIALAPTGGYDGRPPP</sequence>
<feature type="compositionally biased region" description="Basic residues" evidence="1">
    <location>
        <begin position="24"/>
        <end position="33"/>
    </location>
</feature>
<protein>
    <submittedName>
        <fullName evidence="2">Uncharacterized protein</fullName>
    </submittedName>
</protein>
<organism evidence="2 3">
    <name type="scientific">Allgaiera indica</name>
    <dbReference type="NCBI Taxonomy" id="765699"/>
    <lineage>
        <taxon>Bacteria</taxon>
        <taxon>Pseudomonadati</taxon>
        <taxon>Pseudomonadota</taxon>
        <taxon>Alphaproteobacteria</taxon>
        <taxon>Rhodobacterales</taxon>
        <taxon>Paracoccaceae</taxon>
        <taxon>Allgaiera</taxon>
    </lineage>
</organism>
<feature type="region of interest" description="Disordered" evidence="1">
    <location>
        <begin position="193"/>
        <end position="217"/>
    </location>
</feature>
<accession>A0A1H3AEY4</accession>
<evidence type="ECO:0000313" key="2">
    <source>
        <dbReference type="EMBL" id="SDX27734.1"/>
    </source>
</evidence>
<evidence type="ECO:0000313" key="3">
    <source>
        <dbReference type="Proteomes" id="UP000199541"/>
    </source>
</evidence>
<feature type="region of interest" description="Disordered" evidence="1">
    <location>
        <begin position="24"/>
        <end position="45"/>
    </location>
</feature>